<evidence type="ECO:0000313" key="2">
    <source>
        <dbReference type="Proteomes" id="UP000001600"/>
    </source>
</evidence>
<reference evidence="1 2" key="1">
    <citation type="journal article" date="2009" name="J. Bacteriol.">
        <title>Genome sequences of three Agrobacterium biovars help elucidate the evolution of multichromosome genomes in bacteria.</title>
        <authorList>
            <person name="Slater S.C."/>
            <person name="Goldman B.S."/>
            <person name="Goodner B."/>
            <person name="Setubal J.C."/>
            <person name="Farrand S.K."/>
            <person name="Nester E.W."/>
            <person name="Burr T.J."/>
            <person name="Banta L."/>
            <person name="Dickerman A.W."/>
            <person name="Paulsen I."/>
            <person name="Otten L."/>
            <person name="Suen G."/>
            <person name="Welch R."/>
            <person name="Almeida N.F."/>
            <person name="Arnold F."/>
            <person name="Burton O.T."/>
            <person name="Du Z."/>
            <person name="Ewing A."/>
            <person name="Godsy E."/>
            <person name="Heisel S."/>
            <person name="Houmiel K.L."/>
            <person name="Jhaveri J."/>
            <person name="Lu J."/>
            <person name="Miller N.M."/>
            <person name="Norton S."/>
            <person name="Chen Q."/>
            <person name="Phoolcharoen W."/>
            <person name="Ohlin V."/>
            <person name="Ondrusek D."/>
            <person name="Pride N."/>
            <person name="Stricklin S.L."/>
            <person name="Sun J."/>
            <person name="Wheeler C."/>
            <person name="Wilson L."/>
            <person name="Zhu H."/>
            <person name="Wood D.W."/>
        </authorList>
    </citation>
    <scope>NUCLEOTIDE SEQUENCE [LARGE SCALE GENOMIC DNA]</scope>
    <source>
        <strain evidence="2">K84 / ATCC BAA-868</strain>
    </source>
</reference>
<organism evidence="1 2">
    <name type="scientific">Rhizobium rhizogenes (strain K84 / ATCC BAA-868)</name>
    <name type="common">Agrobacterium radiobacter</name>
    <dbReference type="NCBI Taxonomy" id="311403"/>
    <lineage>
        <taxon>Bacteria</taxon>
        <taxon>Pseudomonadati</taxon>
        <taxon>Pseudomonadota</taxon>
        <taxon>Alphaproteobacteria</taxon>
        <taxon>Hyphomicrobiales</taxon>
        <taxon>Rhizobiaceae</taxon>
        <taxon>Rhizobium/Agrobacterium group</taxon>
        <taxon>Rhizobium</taxon>
    </lineage>
</organism>
<sequence length="81" mass="9168">MLSAVLTTTDLRYHVRRCSSNRYWMGVAMIVHEKEIDLQGQRPVCQMQFFEAACGWGSTINRRLDTSAAVGFGVAPSRIQF</sequence>
<dbReference type="STRING" id="311403.Arad_8609"/>
<dbReference type="AlphaFoldDB" id="B9JIU9"/>
<name>B9JIU9_RHIR8</name>
<dbReference type="KEGG" id="ara:Arad_8609"/>
<accession>B9JIU9</accession>
<dbReference type="Proteomes" id="UP000001600">
    <property type="component" value="Chromosome 2"/>
</dbReference>
<dbReference type="HOGENOM" id="CLU_2566237_0_0_5"/>
<protein>
    <submittedName>
        <fullName evidence="1">Uncharacterized protein</fullName>
    </submittedName>
</protein>
<proteinExistence type="predicted"/>
<dbReference type="EMBL" id="CP000629">
    <property type="protein sequence ID" value="ACM29841.1"/>
    <property type="molecule type" value="Genomic_DNA"/>
</dbReference>
<gene>
    <name evidence="1" type="ordered locus">Arad_8609</name>
</gene>
<evidence type="ECO:0000313" key="1">
    <source>
        <dbReference type="EMBL" id="ACM29841.1"/>
    </source>
</evidence>